<dbReference type="PANTHER" id="PTHR19370">
    <property type="entry name" value="NADH-CYTOCHROME B5 REDUCTASE"/>
    <property type="match status" value="1"/>
</dbReference>
<keyword evidence="4 15" id="KW-0285">Flavoprotein</keyword>
<name>A0A4U0XID8_9PEZI</name>
<dbReference type="InterPro" id="IPR001433">
    <property type="entry name" value="OxRdtase_FAD/NAD-bd"/>
</dbReference>
<dbReference type="PRINTS" id="PR00406">
    <property type="entry name" value="CYTB5RDTASE"/>
</dbReference>
<evidence type="ECO:0000256" key="10">
    <source>
        <dbReference type="ARBA" id="ARBA00023027"/>
    </source>
</evidence>
<evidence type="ECO:0000256" key="13">
    <source>
        <dbReference type="ARBA" id="ARBA00037464"/>
    </source>
</evidence>
<evidence type="ECO:0000256" key="7">
    <source>
        <dbReference type="ARBA" id="ARBA00022827"/>
    </source>
</evidence>
<sequence>MFAQRFFRPATALRSHVRRYATEPSNGGNIGTSAAIGVAMLAAAGYGGYYYKSMKSRKVGHESEAAGMPASKNEEKNIPAKPEDAGVKPMMAFKGGDQGFISLVLESVEEINHNTKKFRFHLPEEDSVSGLNVASALITKYKGPEMEKPVIRPYTPVSDEDTKSYIDLLVKKYPDGPMSEHLHSMNPGQRLDFKGPIPKYPWEANKHEHIALIAGGTGITPMYQLARAIFKNPEDKTKVTLVYGNLTEQDILLKKEFEELENTYPQRFRAFYVLDHPPEGWQHGSGYITEDLLKTVLPEPKEVNFKAFVCGPAPMYKAISGVKKSPSDQGELGGILKELGYSKDQVYKF</sequence>
<dbReference type="CDD" id="cd06183">
    <property type="entry name" value="cyt_b5_reduct_like"/>
    <property type="match status" value="1"/>
</dbReference>
<evidence type="ECO:0000256" key="14">
    <source>
        <dbReference type="ARBA" id="ARBA00047682"/>
    </source>
</evidence>
<evidence type="ECO:0000256" key="8">
    <source>
        <dbReference type="ARBA" id="ARBA00022989"/>
    </source>
</evidence>
<evidence type="ECO:0000256" key="2">
    <source>
        <dbReference type="ARBA" id="ARBA00004572"/>
    </source>
</evidence>
<dbReference type="Gene3D" id="3.40.50.80">
    <property type="entry name" value="Nucleotide-binding domain of ferredoxin-NADP reductase (FNR) module"/>
    <property type="match status" value="1"/>
</dbReference>
<evidence type="ECO:0000259" key="18">
    <source>
        <dbReference type="PROSITE" id="PS51384"/>
    </source>
</evidence>
<dbReference type="FunFam" id="2.40.30.10:FF:000032">
    <property type="entry name" value="NADH-cytochrome b5 reductase"/>
    <property type="match status" value="1"/>
</dbReference>
<keyword evidence="12 17" id="KW-0472">Membrane</keyword>
<evidence type="ECO:0000256" key="12">
    <source>
        <dbReference type="ARBA" id="ARBA00023136"/>
    </source>
</evidence>
<dbReference type="SUPFAM" id="SSF52343">
    <property type="entry name" value="Ferredoxin reductase-like, C-terminal NADP-linked domain"/>
    <property type="match status" value="1"/>
</dbReference>
<dbReference type="PROSITE" id="PS51384">
    <property type="entry name" value="FAD_FR"/>
    <property type="match status" value="1"/>
</dbReference>
<dbReference type="EMBL" id="NAJN01000360">
    <property type="protein sequence ID" value="TKA74435.1"/>
    <property type="molecule type" value="Genomic_DNA"/>
</dbReference>
<keyword evidence="7 15" id="KW-0274">FAD</keyword>
<organism evidence="19 20">
    <name type="scientific">Cryomyces minteri</name>
    <dbReference type="NCBI Taxonomy" id="331657"/>
    <lineage>
        <taxon>Eukaryota</taxon>
        <taxon>Fungi</taxon>
        <taxon>Dikarya</taxon>
        <taxon>Ascomycota</taxon>
        <taxon>Pezizomycotina</taxon>
        <taxon>Dothideomycetes</taxon>
        <taxon>Dothideomycetes incertae sedis</taxon>
        <taxon>Cryomyces</taxon>
    </lineage>
</organism>
<gene>
    <name evidence="19" type="ORF">B0A49_02863</name>
</gene>
<evidence type="ECO:0000256" key="17">
    <source>
        <dbReference type="SAM" id="Phobius"/>
    </source>
</evidence>
<dbReference type="Pfam" id="PF00175">
    <property type="entry name" value="NAD_binding_1"/>
    <property type="match status" value="1"/>
</dbReference>
<keyword evidence="8 17" id="KW-1133">Transmembrane helix</keyword>
<dbReference type="InterPro" id="IPR039261">
    <property type="entry name" value="FNR_nucleotide-bd"/>
</dbReference>
<dbReference type="AlphaFoldDB" id="A0A4U0XID8"/>
<feature type="binding site" evidence="15">
    <location>
        <position position="152"/>
    </location>
    <ligand>
        <name>FAD</name>
        <dbReference type="ChEBI" id="CHEBI:57692"/>
    </ligand>
</feature>
<dbReference type="GO" id="GO:0005741">
    <property type="term" value="C:mitochondrial outer membrane"/>
    <property type="evidence" value="ECO:0007669"/>
    <property type="project" value="UniProtKB-SubCell"/>
</dbReference>
<evidence type="ECO:0000256" key="11">
    <source>
        <dbReference type="ARBA" id="ARBA00023128"/>
    </source>
</evidence>
<proteinExistence type="inferred from homology"/>
<evidence type="ECO:0000256" key="15">
    <source>
        <dbReference type="PIRSR" id="PIRSR601834-1"/>
    </source>
</evidence>
<dbReference type="OrthoDB" id="432685at2759"/>
<comment type="catalytic activity">
    <reaction evidence="14 16">
        <text>2 Fe(III)-[cytochrome b5] + NADH = 2 Fe(II)-[cytochrome b5] + NAD(+) + H(+)</text>
        <dbReference type="Rhea" id="RHEA:46680"/>
        <dbReference type="Rhea" id="RHEA-COMP:10438"/>
        <dbReference type="Rhea" id="RHEA-COMP:10439"/>
        <dbReference type="ChEBI" id="CHEBI:15378"/>
        <dbReference type="ChEBI" id="CHEBI:29033"/>
        <dbReference type="ChEBI" id="CHEBI:29034"/>
        <dbReference type="ChEBI" id="CHEBI:57540"/>
        <dbReference type="ChEBI" id="CHEBI:57945"/>
        <dbReference type="EC" id="1.6.2.2"/>
    </reaction>
</comment>
<keyword evidence="11" id="KW-0496">Mitochondrion</keyword>
<feature type="transmembrane region" description="Helical" evidence="17">
    <location>
        <begin position="30"/>
        <end position="51"/>
    </location>
</feature>
<dbReference type="GO" id="GO:0006696">
    <property type="term" value="P:ergosterol biosynthetic process"/>
    <property type="evidence" value="ECO:0007669"/>
    <property type="project" value="TreeGrafter"/>
</dbReference>
<evidence type="ECO:0000313" key="19">
    <source>
        <dbReference type="EMBL" id="TKA74435.1"/>
    </source>
</evidence>
<dbReference type="GO" id="GO:0090524">
    <property type="term" value="F:cytochrome-b5 reductase activity, acting on NADH"/>
    <property type="evidence" value="ECO:0007669"/>
    <property type="project" value="UniProtKB-EC"/>
</dbReference>
<comment type="function">
    <text evidence="13">May mediate the reduction of outer membrane cytochrome b5.</text>
</comment>
<evidence type="ECO:0000256" key="16">
    <source>
        <dbReference type="RuleBase" id="RU361226"/>
    </source>
</evidence>
<feature type="binding site" evidence="15">
    <location>
        <position position="178"/>
    </location>
    <ligand>
        <name>FAD</name>
        <dbReference type="ChEBI" id="CHEBI:57692"/>
    </ligand>
</feature>
<dbReference type="InterPro" id="IPR008333">
    <property type="entry name" value="Cbr1-like_FAD-bd_dom"/>
</dbReference>
<feature type="binding site" evidence="15">
    <location>
        <position position="153"/>
    </location>
    <ligand>
        <name>FAD</name>
        <dbReference type="ChEBI" id="CHEBI:57692"/>
    </ligand>
</feature>
<dbReference type="SUPFAM" id="SSF63380">
    <property type="entry name" value="Riboflavin synthase domain-like"/>
    <property type="match status" value="1"/>
</dbReference>
<feature type="binding site" evidence="15">
    <location>
        <position position="179"/>
    </location>
    <ligand>
        <name>FAD</name>
        <dbReference type="ChEBI" id="CHEBI:57692"/>
    </ligand>
</feature>
<comment type="cofactor">
    <cofactor evidence="1 15 16">
        <name>FAD</name>
        <dbReference type="ChEBI" id="CHEBI:57692"/>
    </cofactor>
</comment>
<dbReference type="Pfam" id="PF00970">
    <property type="entry name" value="FAD_binding_6"/>
    <property type="match status" value="1"/>
</dbReference>
<dbReference type="FunFam" id="3.40.50.80:FF:000009">
    <property type="entry name" value="NADH-cytochrome b5 reductase"/>
    <property type="match status" value="1"/>
</dbReference>
<dbReference type="PANTHER" id="PTHR19370:SF171">
    <property type="entry name" value="NADH-CYTOCHROME B5 REDUCTASE 2"/>
    <property type="match status" value="1"/>
</dbReference>
<comment type="similarity">
    <text evidence="3 16">Belongs to the flavoprotein pyridine nucleotide cytochrome reductase family.</text>
</comment>
<keyword evidence="10 16" id="KW-0520">NAD</keyword>
<keyword evidence="20" id="KW-1185">Reference proteome</keyword>
<feature type="binding site" evidence="15">
    <location>
        <position position="171"/>
    </location>
    <ligand>
        <name>FAD</name>
        <dbReference type="ChEBI" id="CHEBI:57692"/>
    </ligand>
</feature>
<evidence type="ECO:0000256" key="1">
    <source>
        <dbReference type="ARBA" id="ARBA00001974"/>
    </source>
</evidence>
<evidence type="ECO:0000256" key="5">
    <source>
        <dbReference type="ARBA" id="ARBA00022692"/>
    </source>
</evidence>
<comment type="caution">
    <text evidence="19">The sequence shown here is derived from an EMBL/GenBank/DDBJ whole genome shotgun (WGS) entry which is preliminary data.</text>
</comment>
<keyword evidence="5 17" id="KW-0812">Transmembrane</keyword>
<dbReference type="Gene3D" id="2.40.30.10">
    <property type="entry name" value="Translation factors"/>
    <property type="match status" value="1"/>
</dbReference>
<evidence type="ECO:0000256" key="9">
    <source>
        <dbReference type="ARBA" id="ARBA00023002"/>
    </source>
</evidence>
<feature type="domain" description="FAD-binding FR-type" evidence="18">
    <location>
        <begin position="98"/>
        <end position="203"/>
    </location>
</feature>
<feature type="binding site" evidence="15">
    <location>
        <position position="169"/>
    </location>
    <ligand>
        <name>FAD</name>
        <dbReference type="ChEBI" id="CHEBI:57692"/>
    </ligand>
</feature>
<keyword evidence="6" id="KW-1000">Mitochondrion outer membrane</keyword>
<reference evidence="19 20" key="1">
    <citation type="submission" date="2017-03" db="EMBL/GenBank/DDBJ databases">
        <title>Genomes of endolithic fungi from Antarctica.</title>
        <authorList>
            <person name="Coleine C."/>
            <person name="Masonjones S."/>
            <person name="Stajich J.E."/>
        </authorList>
    </citation>
    <scope>NUCLEOTIDE SEQUENCE [LARGE SCALE GENOMIC DNA]</scope>
    <source>
        <strain evidence="19 20">CCFEE 5187</strain>
    </source>
</reference>
<evidence type="ECO:0000256" key="4">
    <source>
        <dbReference type="ARBA" id="ARBA00022630"/>
    </source>
</evidence>
<evidence type="ECO:0000256" key="3">
    <source>
        <dbReference type="ARBA" id="ARBA00006105"/>
    </source>
</evidence>
<accession>A0A4U0XID8</accession>
<protein>
    <recommendedName>
        <fullName evidence="16">NADH-cytochrome b5 reductase</fullName>
        <ecNumber evidence="16">1.6.2.2</ecNumber>
    </recommendedName>
</protein>
<dbReference type="InterPro" id="IPR017927">
    <property type="entry name" value="FAD-bd_FR_type"/>
</dbReference>
<dbReference type="EC" id="1.6.2.2" evidence="16"/>
<dbReference type="InterPro" id="IPR001709">
    <property type="entry name" value="Flavoprot_Pyr_Nucl_cyt_Rdtase"/>
</dbReference>
<comment type="subcellular location">
    <subcellularLocation>
        <location evidence="2">Mitochondrion outer membrane</location>
        <topology evidence="2">Single-pass membrane protein</topology>
    </subcellularLocation>
</comment>
<feature type="binding site" evidence="15">
    <location>
        <position position="220"/>
    </location>
    <ligand>
        <name>FAD</name>
        <dbReference type="ChEBI" id="CHEBI:57692"/>
    </ligand>
</feature>
<evidence type="ECO:0000256" key="6">
    <source>
        <dbReference type="ARBA" id="ARBA00022787"/>
    </source>
</evidence>
<dbReference type="STRING" id="331657.A0A4U0XID8"/>
<dbReference type="PRINTS" id="PR00371">
    <property type="entry name" value="FPNCR"/>
</dbReference>
<dbReference type="Proteomes" id="UP000308768">
    <property type="component" value="Unassembled WGS sequence"/>
</dbReference>
<evidence type="ECO:0000313" key="20">
    <source>
        <dbReference type="Proteomes" id="UP000308768"/>
    </source>
</evidence>
<feature type="binding site" evidence="15">
    <location>
        <position position="154"/>
    </location>
    <ligand>
        <name>FAD</name>
        <dbReference type="ChEBI" id="CHEBI:57692"/>
    </ligand>
</feature>
<dbReference type="InterPro" id="IPR017938">
    <property type="entry name" value="Riboflavin_synthase-like_b-brl"/>
</dbReference>
<dbReference type="InterPro" id="IPR001834">
    <property type="entry name" value="CBR-like"/>
</dbReference>
<keyword evidence="9 16" id="KW-0560">Oxidoreductase</keyword>